<proteinExistence type="predicted"/>
<protein>
    <submittedName>
        <fullName evidence="1">Uncharacterized protein</fullName>
    </submittedName>
</protein>
<dbReference type="AlphaFoldDB" id="W0F9D6"/>
<reference evidence="1 2" key="1">
    <citation type="submission" date="2013-12" db="EMBL/GenBank/DDBJ databases">
        <authorList>
            <consortium name="DOE Joint Genome Institute"/>
            <person name="Eisen J."/>
            <person name="Huntemann M."/>
            <person name="Han J."/>
            <person name="Chen A."/>
            <person name="Kyrpides N."/>
            <person name="Mavromatis K."/>
            <person name="Markowitz V."/>
            <person name="Palaniappan K."/>
            <person name="Ivanova N."/>
            <person name="Schaumberg A."/>
            <person name="Pati A."/>
            <person name="Liolios K."/>
            <person name="Nordberg H.P."/>
            <person name="Cantor M.N."/>
            <person name="Hua S.X."/>
            <person name="Woyke T."/>
        </authorList>
    </citation>
    <scope>NUCLEOTIDE SEQUENCE [LARGE SCALE GENOMIC DNA]</scope>
    <source>
        <strain evidence="2">DSM 19437</strain>
    </source>
</reference>
<accession>W0F9D6</accession>
<evidence type="ECO:0000313" key="2">
    <source>
        <dbReference type="Proteomes" id="UP000003586"/>
    </source>
</evidence>
<dbReference type="STRING" id="929713.NIASO_20320"/>
<dbReference type="Proteomes" id="UP000003586">
    <property type="component" value="Chromosome"/>
</dbReference>
<evidence type="ECO:0000313" key="1">
    <source>
        <dbReference type="EMBL" id="AHF18089.1"/>
    </source>
</evidence>
<name>W0F9D6_9BACT</name>
<organism evidence="1 2">
    <name type="scientific">Niabella soli DSM 19437</name>
    <dbReference type="NCBI Taxonomy" id="929713"/>
    <lineage>
        <taxon>Bacteria</taxon>
        <taxon>Pseudomonadati</taxon>
        <taxon>Bacteroidota</taxon>
        <taxon>Chitinophagia</taxon>
        <taxon>Chitinophagales</taxon>
        <taxon>Chitinophagaceae</taxon>
        <taxon>Niabella</taxon>
    </lineage>
</organism>
<dbReference type="EMBL" id="CP007035">
    <property type="protein sequence ID" value="AHF18089.1"/>
    <property type="molecule type" value="Genomic_DNA"/>
</dbReference>
<keyword evidence="2" id="KW-1185">Reference proteome</keyword>
<sequence length="82" mass="8979">MLIVWQSAATISSIDKNKTFLWPVDLRSSFVQHSSAKICGELMPSLQNRKNLSRRIPVAAALCAAVQECDATKLIEVLLPGP</sequence>
<dbReference type="KEGG" id="nso:NIASO_20320"/>
<dbReference type="HOGENOM" id="CLU_2554805_0_0_10"/>
<gene>
    <name evidence="1" type="ORF">NIASO_20320</name>
</gene>